<organism evidence="2 3">
    <name type="scientific">Candidatus Clostridium radicumherbarum</name>
    <dbReference type="NCBI Taxonomy" id="3381662"/>
    <lineage>
        <taxon>Bacteria</taxon>
        <taxon>Bacillati</taxon>
        <taxon>Bacillota</taxon>
        <taxon>Clostridia</taxon>
        <taxon>Eubacteriales</taxon>
        <taxon>Clostridiaceae</taxon>
        <taxon>Clostridium</taxon>
    </lineage>
</organism>
<sequence length="183" mass="21100">MKSLGTKKIETKRLILRQFEISDANDMYKNWASDDEVTKFLTWPTHSDAEISRRVIESWMKDYMDDKNYHWCIELKSTGEAIGSIGVVDYKENIEAVEIGYCIGSKYWNKGITTEALKALIQFFFQEVEVNRIESRHDPLNPNSGKVMQKCGLKYEGTRIKADRNNTGICDVAMYGILNPIKN</sequence>
<dbReference type="InterPro" id="IPR000182">
    <property type="entry name" value="GNAT_dom"/>
</dbReference>
<evidence type="ECO:0000313" key="2">
    <source>
        <dbReference type="EMBL" id="MFL0269384.1"/>
    </source>
</evidence>
<dbReference type="PANTHER" id="PTHR43792">
    <property type="entry name" value="GNAT FAMILY, PUTATIVE (AFU_ORTHOLOGUE AFUA_3G00765)-RELATED-RELATED"/>
    <property type="match status" value="1"/>
</dbReference>
<dbReference type="RefSeq" id="WP_406766009.1">
    <property type="nucleotide sequence ID" value="NZ_JBJHZY010000003.1"/>
</dbReference>
<dbReference type="PROSITE" id="PS51186">
    <property type="entry name" value="GNAT"/>
    <property type="match status" value="1"/>
</dbReference>
<reference evidence="2 3" key="1">
    <citation type="submission" date="2024-11" db="EMBL/GenBank/DDBJ databases">
        <authorList>
            <person name="Heng Y.C."/>
            <person name="Lim A.C.H."/>
            <person name="Lee J.K.Y."/>
            <person name="Kittelmann S."/>
        </authorList>
    </citation>
    <scope>NUCLEOTIDE SEQUENCE [LARGE SCALE GENOMIC DNA]</scope>
    <source>
        <strain evidence="2 3">WILCCON 0202</strain>
    </source>
</reference>
<comment type="caution">
    <text evidence="2">The sequence shown here is derived from an EMBL/GenBank/DDBJ whole genome shotgun (WGS) entry which is preliminary data.</text>
</comment>
<dbReference type="EMBL" id="JBJHZY010000003">
    <property type="protein sequence ID" value="MFL0269384.1"/>
    <property type="molecule type" value="Genomic_DNA"/>
</dbReference>
<name>A0ABW8TUX0_9CLOT</name>
<dbReference type="InterPro" id="IPR016181">
    <property type="entry name" value="Acyl_CoA_acyltransferase"/>
</dbReference>
<dbReference type="PANTHER" id="PTHR43792:SF1">
    <property type="entry name" value="N-ACETYLTRANSFERASE DOMAIN-CONTAINING PROTEIN"/>
    <property type="match status" value="1"/>
</dbReference>
<dbReference type="EC" id="2.3.-.-" evidence="2"/>
<keyword evidence="2" id="KW-0808">Transferase</keyword>
<evidence type="ECO:0000313" key="3">
    <source>
        <dbReference type="Proteomes" id="UP001623661"/>
    </source>
</evidence>
<dbReference type="SUPFAM" id="SSF55729">
    <property type="entry name" value="Acyl-CoA N-acyltransferases (Nat)"/>
    <property type="match status" value="1"/>
</dbReference>
<protein>
    <submittedName>
        <fullName evidence="2">GNAT family N-acetyltransferase</fullName>
        <ecNumber evidence="2">2.3.-.-</ecNumber>
    </submittedName>
</protein>
<proteinExistence type="predicted"/>
<evidence type="ECO:0000259" key="1">
    <source>
        <dbReference type="PROSITE" id="PS51186"/>
    </source>
</evidence>
<keyword evidence="3" id="KW-1185">Reference proteome</keyword>
<accession>A0ABW8TUX0</accession>
<dbReference type="Pfam" id="PF13302">
    <property type="entry name" value="Acetyltransf_3"/>
    <property type="match status" value="1"/>
</dbReference>
<dbReference type="InterPro" id="IPR051531">
    <property type="entry name" value="N-acetyltransferase"/>
</dbReference>
<dbReference type="Gene3D" id="3.40.630.30">
    <property type="match status" value="1"/>
</dbReference>
<feature type="domain" description="N-acetyltransferase" evidence="1">
    <location>
        <begin position="14"/>
        <end position="179"/>
    </location>
</feature>
<gene>
    <name evidence="2" type="ORF">ACJDUH_14945</name>
</gene>
<dbReference type="Proteomes" id="UP001623661">
    <property type="component" value="Unassembled WGS sequence"/>
</dbReference>
<keyword evidence="2" id="KW-0012">Acyltransferase</keyword>
<dbReference type="GO" id="GO:0016746">
    <property type="term" value="F:acyltransferase activity"/>
    <property type="evidence" value="ECO:0007669"/>
    <property type="project" value="UniProtKB-KW"/>
</dbReference>